<evidence type="ECO:0000313" key="2">
    <source>
        <dbReference type="EMBL" id="GAA2735316.1"/>
    </source>
</evidence>
<proteinExistence type="predicted"/>
<dbReference type="Proteomes" id="UP001501842">
    <property type="component" value="Unassembled WGS sequence"/>
</dbReference>
<dbReference type="Pfam" id="PF13669">
    <property type="entry name" value="Glyoxalase_4"/>
    <property type="match status" value="1"/>
</dbReference>
<evidence type="ECO:0000313" key="3">
    <source>
        <dbReference type="Proteomes" id="UP001501842"/>
    </source>
</evidence>
<sequence length="163" mass="17716">MNETAIRPPSGVPILEGRRIGQIGVLVPDMDAALVSYSAFCPPGRWRMVEPSGPMPGSTYRGEPGSFAVRLAFGGADPEIELIQSLHGPSVYSEWLDTRGYGVHHMAVFVDSLEESTRVMESAGFPAVQSLLGYGPRKDGGYVFYDTVAELGYYLEAIRLSSR</sequence>
<accession>A0ABN3ULS2</accession>
<dbReference type="EMBL" id="BAAATZ010000029">
    <property type="protein sequence ID" value="GAA2735316.1"/>
    <property type="molecule type" value="Genomic_DNA"/>
</dbReference>
<dbReference type="RefSeq" id="WP_344455313.1">
    <property type="nucleotide sequence ID" value="NZ_BAAATZ010000029.1"/>
</dbReference>
<organism evidence="2 3">
    <name type="scientific">Actinocorallia aurantiaca</name>
    <dbReference type="NCBI Taxonomy" id="46204"/>
    <lineage>
        <taxon>Bacteria</taxon>
        <taxon>Bacillati</taxon>
        <taxon>Actinomycetota</taxon>
        <taxon>Actinomycetes</taxon>
        <taxon>Streptosporangiales</taxon>
        <taxon>Thermomonosporaceae</taxon>
        <taxon>Actinocorallia</taxon>
    </lineage>
</organism>
<gene>
    <name evidence="2" type="ORF">GCM10010439_59790</name>
</gene>
<dbReference type="SUPFAM" id="SSF54593">
    <property type="entry name" value="Glyoxalase/Bleomycin resistance protein/Dihydroxybiphenyl dioxygenase"/>
    <property type="match status" value="1"/>
</dbReference>
<keyword evidence="3" id="KW-1185">Reference proteome</keyword>
<comment type="caution">
    <text evidence="2">The sequence shown here is derived from an EMBL/GenBank/DDBJ whole genome shotgun (WGS) entry which is preliminary data.</text>
</comment>
<evidence type="ECO:0000259" key="1">
    <source>
        <dbReference type="PROSITE" id="PS51819"/>
    </source>
</evidence>
<feature type="domain" description="VOC" evidence="1">
    <location>
        <begin position="19"/>
        <end position="160"/>
    </location>
</feature>
<protein>
    <submittedName>
        <fullName evidence="2">VOC family protein</fullName>
    </submittedName>
</protein>
<dbReference type="PROSITE" id="PS51819">
    <property type="entry name" value="VOC"/>
    <property type="match status" value="1"/>
</dbReference>
<dbReference type="InterPro" id="IPR029068">
    <property type="entry name" value="Glyas_Bleomycin-R_OHBP_Dase"/>
</dbReference>
<dbReference type="InterPro" id="IPR037523">
    <property type="entry name" value="VOC_core"/>
</dbReference>
<reference evidence="2 3" key="1">
    <citation type="journal article" date="2019" name="Int. J. Syst. Evol. Microbiol.">
        <title>The Global Catalogue of Microorganisms (GCM) 10K type strain sequencing project: providing services to taxonomists for standard genome sequencing and annotation.</title>
        <authorList>
            <consortium name="The Broad Institute Genomics Platform"/>
            <consortium name="The Broad Institute Genome Sequencing Center for Infectious Disease"/>
            <person name="Wu L."/>
            <person name="Ma J."/>
        </authorList>
    </citation>
    <scope>NUCLEOTIDE SEQUENCE [LARGE SCALE GENOMIC DNA]</scope>
    <source>
        <strain evidence="2 3">JCM 8201</strain>
    </source>
</reference>
<name>A0ABN3ULS2_9ACTN</name>
<dbReference type="Gene3D" id="3.10.180.10">
    <property type="entry name" value="2,3-Dihydroxybiphenyl 1,2-Dioxygenase, domain 1"/>
    <property type="match status" value="1"/>
</dbReference>